<evidence type="ECO:0000313" key="2">
    <source>
        <dbReference type="EMBL" id="STY30273.1"/>
    </source>
</evidence>
<dbReference type="RefSeq" id="WP_031564231.1">
    <property type="nucleotide sequence ID" value="NZ_CAAAIS010000001.1"/>
</dbReference>
<gene>
    <name evidence="2" type="ORF">NCTC11532_02325</name>
</gene>
<dbReference type="AlphaFoldDB" id="A0A378LUW9"/>
<evidence type="ECO:0008006" key="4">
    <source>
        <dbReference type="Google" id="ProtNLM"/>
    </source>
</evidence>
<dbReference type="EMBL" id="UGPB01000001">
    <property type="protein sequence ID" value="STY30273.1"/>
    <property type="molecule type" value="Genomic_DNA"/>
</dbReference>
<reference evidence="2 3" key="1">
    <citation type="submission" date="2018-06" db="EMBL/GenBank/DDBJ databases">
        <authorList>
            <consortium name="Pathogen Informatics"/>
            <person name="Doyle S."/>
        </authorList>
    </citation>
    <scope>NUCLEOTIDE SEQUENCE [LARGE SCALE GENOMIC DNA]</scope>
    <source>
        <strain evidence="2 3">NCTC11532</strain>
    </source>
</reference>
<dbReference type="Proteomes" id="UP000255297">
    <property type="component" value="Unassembled WGS sequence"/>
</dbReference>
<name>A0A378LUW9_9GAMM</name>
<proteinExistence type="predicted"/>
<feature type="coiled-coil region" evidence="1">
    <location>
        <begin position="27"/>
        <end position="54"/>
    </location>
</feature>
<sequence length="89" mass="10245">MLEKRLDNIEAEIKSIGLIKAELDEVSGRFQAIIEQMEKHLDNLEKKIDLAEVKKVENNNGELLSTYGILKRTQNQEEYSDKLSGRLEV</sequence>
<keyword evidence="1" id="KW-0175">Coiled coil</keyword>
<protein>
    <recommendedName>
        <fullName evidence="4">Coiled-coil protein</fullName>
    </recommendedName>
</protein>
<keyword evidence="3" id="KW-1185">Reference proteome</keyword>
<organism evidence="2 3">
    <name type="scientific">Legionella wadsworthii</name>
    <dbReference type="NCBI Taxonomy" id="28088"/>
    <lineage>
        <taxon>Bacteria</taxon>
        <taxon>Pseudomonadati</taxon>
        <taxon>Pseudomonadota</taxon>
        <taxon>Gammaproteobacteria</taxon>
        <taxon>Legionellales</taxon>
        <taxon>Legionellaceae</taxon>
        <taxon>Legionella</taxon>
    </lineage>
</organism>
<evidence type="ECO:0000256" key="1">
    <source>
        <dbReference type="SAM" id="Coils"/>
    </source>
</evidence>
<evidence type="ECO:0000313" key="3">
    <source>
        <dbReference type="Proteomes" id="UP000255297"/>
    </source>
</evidence>
<accession>A0A378LUW9</accession>